<organism evidence="1 2">
    <name type="scientific">Aspergillus niger</name>
    <dbReference type="NCBI Taxonomy" id="5061"/>
    <lineage>
        <taxon>Eukaryota</taxon>
        <taxon>Fungi</taxon>
        <taxon>Dikarya</taxon>
        <taxon>Ascomycota</taxon>
        <taxon>Pezizomycotina</taxon>
        <taxon>Eurotiomycetes</taxon>
        <taxon>Eurotiomycetidae</taxon>
        <taxon>Eurotiales</taxon>
        <taxon>Aspergillaceae</taxon>
        <taxon>Aspergillus</taxon>
        <taxon>Aspergillus subgen. Circumdati</taxon>
    </lineage>
</organism>
<dbReference type="EMBL" id="BCMY01000003">
    <property type="protein sequence ID" value="GAQ38464.1"/>
    <property type="molecule type" value="Genomic_DNA"/>
</dbReference>
<dbReference type="VEuPathDB" id="FungiDB:M747DRAFT_292736"/>
<dbReference type="VEuPathDB" id="FungiDB:ASPNIDRAFT2_1141932"/>
<dbReference type="Proteomes" id="UP000068243">
    <property type="component" value="Unassembled WGS sequence"/>
</dbReference>
<dbReference type="OrthoDB" id="3650366at2759"/>
<comment type="caution">
    <text evidence="1">The sequence shown here is derived from an EMBL/GenBank/DDBJ whole genome shotgun (WGS) entry which is preliminary data.</text>
</comment>
<sequence>MDSTQSPPRRVLLLSMPRTASNLLLKILSISDQPGAITNDKGGYCFTPTYLKLIKDDLLSKPITQWTLKQALEVQGVLQQCLETLEGSSALARDEGKIFFVKEHISWLMNPATISKMLHDADTTNGDASAAALMAPDYHSFFRVRVDNKYGRSKGLPPLNETVLPDGYLATWQLAFLIRHPALVFPSMYRADRALKDLYPSGDNPFEGLLLESYLKVTLTLRWTRMLYDWCVRRKGQAHPIILDASDLIHNKGSMVKFCEQTGLDPTVLKFEWESVGPEDKSSSGDGASEQDSILQKAETTMRTTLRGSSGVLKEKAPDVVDIASEAERWKHEFGDKVANFILERVHEAMPDYEYLRQWRLV</sequence>
<dbReference type="InterPro" id="IPR053226">
    <property type="entry name" value="Pyrrolopyrazine_biosynth_F"/>
</dbReference>
<dbReference type="SUPFAM" id="SSF52540">
    <property type="entry name" value="P-loop containing nucleoside triphosphate hydrolases"/>
    <property type="match status" value="1"/>
</dbReference>
<dbReference type="VEuPathDB" id="FungiDB:ATCC64974_24980"/>
<evidence type="ECO:0000313" key="2">
    <source>
        <dbReference type="Proteomes" id="UP000068243"/>
    </source>
</evidence>
<accession>A0A100IC22</accession>
<dbReference type="VEuPathDB" id="FungiDB:An13g01800"/>
<protein>
    <recommendedName>
        <fullName evidence="3">Sulfotransferase domain-containing protein</fullName>
    </recommendedName>
</protein>
<dbReference type="AlphaFoldDB" id="A0A100IC22"/>
<gene>
    <name evidence="1" type="ORF">ABL_02671</name>
</gene>
<proteinExistence type="predicted"/>
<evidence type="ECO:0000313" key="1">
    <source>
        <dbReference type="EMBL" id="GAQ38464.1"/>
    </source>
</evidence>
<dbReference type="PANTHER" id="PTHR48419">
    <property type="entry name" value="SULFOTRANSFERASE DOMAIN-CONTAINING PROTEIN"/>
    <property type="match status" value="1"/>
</dbReference>
<reference evidence="2" key="1">
    <citation type="journal article" date="2016" name="Genome Announc.">
        <title>Draft genome sequence of Aspergillus niger strain An76.</title>
        <authorList>
            <person name="Gong W."/>
            <person name="Cheng Z."/>
            <person name="Zhang H."/>
            <person name="Liu L."/>
            <person name="Gao P."/>
            <person name="Wang L."/>
        </authorList>
    </citation>
    <scope>NUCLEOTIDE SEQUENCE [LARGE SCALE GENOMIC DNA]</scope>
    <source>
        <strain evidence="2">An76</strain>
    </source>
</reference>
<dbReference type="OMA" id="YLITYPR"/>
<name>A0A100IC22_ASPNG</name>
<dbReference type="InterPro" id="IPR027417">
    <property type="entry name" value="P-loop_NTPase"/>
</dbReference>
<dbReference type="PANTHER" id="PTHR48419:SF1">
    <property type="entry name" value="SULFOTRANSFERASE DOMAIN-CONTAINING PROTEIN"/>
    <property type="match status" value="1"/>
</dbReference>
<evidence type="ECO:0008006" key="3">
    <source>
        <dbReference type="Google" id="ProtNLM"/>
    </source>
</evidence>